<dbReference type="Pfam" id="PF01883">
    <property type="entry name" value="FeS_assembly_P"/>
    <property type="match status" value="1"/>
</dbReference>
<comment type="caution">
    <text evidence="3">The sequence shown here is derived from an EMBL/GenBank/DDBJ whole genome shotgun (WGS) entry which is preliminary data.</text>
</comment>
<evidence type="ECO:0000259" key="2">
    <source>
        <dbReference type="Pfam" id="PF23451"/>
    </source>
</evidence>
<reference evidence="3 4" key="1">
    <citation type="submission" date="2021-03" db="EMBL/GenBank/DDBJ databases">
        <title>Aliifodinibius sp. nov., a new bacterium isolated from saline soil.</title>
        <authorList>
            <person name="Galisteo C."/>
            <person name="De La Haba R."/>
            <person name="Sanchez-Porro C."/>
            <person name="Ventosa A."/>
        </authorList>
    </citation>
    <scope>NUCLEOTIDE SEQUENCE [LARGE SCALE GENOMIC DNA]</scope>
    <source>
        <strain evidence="3 4">1BSP15-2V2</strain>
    </source>
</reference>
<dbReference type="SUPFAM" id="SSF117916">
    <property type="entry name" value="Fe-S cluster assembly (FSCA) domain-like"/>
    <property type="match status" value="1"/>
</dbReference>
<dbReference type="Gene3D" id="3.30.300.130">
    <property type="entry name" value="Fe-S cluster assembly (FSCA)"/>
    <property type="match status" value="1"/>
</dbReference>
<dbReference type="InterPro" id="IPR056572">
    <property type="entry name" value="Zn_ribbon_PaaD"/>
</dbReference>
<dbReference type="InterPro" id="IPR002744">
    <property type="entry name" value="MIP18-like"/>
</dbReference>
<dbReference type="Pfam" id="PF23451">
    <property type="entry name" value="Zn_ribbon_PaaD"/>
    <property type="match status" value="1"/>
</dbReference>
<proteinExistence type="predicted"/>
<dbReference type="InterPro" id="IPR011883">
    <property type="entry name" value="PaaD-like"/>
</dbReference>
<protein>
    <submittedName>
        <fullName evidence="3">Phenylacetate-CoA oxygenase subunit PaaJ</fullName>
    </submittedName>
</protein>
<evidence type="ECO:0000259" key="1">
    <source>
        <dbReference type="Pfam" id="PF01883"/>
    </source>
</evidence>
<feature type="domain" description="MIP18 family-like" evidence="1">
    <location>
        <begin position="10"/>
        <end position="73"/>
    </location>
</feature>
<dbReference type="RefSeq" id="WP_265764839.1">
    <property type="nucleotide sequence ID" value="NZ_JAGGJA010000002.1"/>
</dbReference>
<feature type="domain" description="PaaD zinc beta ribbon" evidence="2">
    <location>
        <begin position="123"/>
        <end position="169"/>
    </location>
</feature>
<sequence>MPTTKTTYRKEDIWNLLSEVMDPEIPVLSIIDLGIARDVTITDANKVLIRITPTYSGCPAMKAIEDDISNKLRLNGIQHFDIKKDFSETWTTDWIPEEAKQKLKEYGIAPPGKTDSSDDFLSSLRTSGRSVPCPYCDSNNTKIQSKFGSTACKAQYYCQSCDEPFEHFKCI</sequence>
<dbReference type="PANTHER" id="PTHR42831:SF3">
    <property type="entry name" value="1,2-PHENYLACETYL-COA EPOXIDASE, SUBUNIT D-RELATED"/>
    <property type="match status" value="1"/>
</dbReference>
<dbReference type="InterPro" id="IPR052339">
    <property type="entry name" value="Fe-S_Maturation_MIP18"/>
</dbReference>
<dbReference type="Proteomes" id="UP001207918">
    <property type="component" value="Unassembled WGS sequence"/>
</dbReference>
<gene>
    <name evidence="3" type="primary">paaJ</name>
    <name evidence="3" type="ORF">J6I44_04735</name>
</gene>
<evidence type="ECO:0000313" key="4">
    <source>
        <dbReference type="Proteomes" id="UP001207918"/>
    </source>
</evidence>
<name>A0ABT3PJM8_9BACT</name>
<dbReference type="InterPro" id="IPR034904">
    <property type="entry name" value="FSCA_dom_sf"/>
</dbReference>
<organism evidence="3 4">
    <name type="scientific">Fodinibius salsisoli</name>
    <dbReference type="NCBI Taxonomy" id="2820877"/>
    <lineage>
        <taxon>Bacteria</taxon>
        <taxon>Pseudomonadati</taxon>
        <taxon>Balneolota</taxon>
        <taxon>Balneolia</taxon>
        <taxon>Balneolales</taxon>
        <taxon>Balneolaceae</taxon>
        <taxon>Fodinibius</taxon>
    </lineage>
</organism>
<accession>A0ABT3PJM8</accession>
<dbReference type="PANTHER" id="PTHR42831">
    <property type="entry name" value="FE-S PROTEIN MATURATION AUXILIARY FACTOR YITW"/>
    <property type="match status" value="1"/>
</dbReference>
<evidence type="ECO:0000313" key="3">
    <source>
        <dbReference type="EMBL" id="MCW9706144.1"/>
    </source>
</evidence>
<dbReference type="EMBL" id="JAGGJA010000002">
    <property type="protein sequence ID" value="MCW9706144.1"/>
    <property type="molecule type" value="Genomic_DNA"/>
</dbReference>
<dbReference type="NCBIfam" id="TIGR02159">
    <property type="entry name" value="PA_CoA_Oxy4"/>
    <property type="match status" value="1"/>
</dbReference>
<keyword evidence="4" id="KW-1185">Reference proteome</keyword>